<evidence type="ECO:0000313" key="4">
    <source>
        <dbReference type="EMBL" id="CAB4865451.1"/>
    </source>
</evidence>
<dbReference type="Pfam" id="PF00590">
    <property type="entry name" value="TP_methylase"/>
    <property type="match status" value="1"/>
</dbReference>
<dbReference type="CDD" id="cd11723">
    <property type="entry name" value="YabN_N_like"/>
    <property type="match status" value="1"/>
</dbReference>
<name>A0A6J7D5L2_9ZZZZ</name>
<feature type="domain" description="NTP pyrophosphohydrolase MazG-like" evidence="2">
    <location>
        <begin position="246"/>
        <end position="330"/>
    </location>
</feature>
<dbReference type="InterPro" id="IPR048015">
    <property type="entry name" value="NTP-PPase_MazG-like_N"/>
</dbReference>
<dbReference type="GO" id="GO:0006203">
    <property type="term" value="P:dGTP catabolic process"/>
    <property type="evidence" value="ECO:0007669"/>
    <property type="project" value="TreeGrafter"/>
</dbReference>
<evidence type="ECO:0000313" key="3">
    <source>
        <dbReference type="EMBL" id="CAB4821179.1"/>
    </source>
</evidence>
<dbReference type="Gene3D" id="1.10.287.1080">
    <property type="entry name" value="MazG-like"/>
    <property type="match status" value="2"/>
</dbReference>
<evidence type="ECO:0000313" key="5">
    <source>
        <dbReference type="EMBL" id="CAB5017325.1"/>
    </source>
</evidence>
<dbReference type="InterPro" id="IPR035013">
    <property type="entry name" value="YabN_N"/>
</dbReference>
<reference evidence="4" key="1">
    <citation type="submission" date="2020-05" db="EMBL/GenBank/DDBJ databases">
        <authorList>
            <person name="Chiriac C."/>
            <person name="Salcher M."/>
            <person name="Ghai R."/>
            <person name="Kavagutti S V."/>
        </authorList>
    </citation>
    <scope>NUCLEOTIDE SEQUENCE</scope>
</reference>
<dbReference type="Gene3D" id="3.40.1010.10">
    <property type="entry name" value="Cobalt-precorrin-4 Transmethylase, Domain 1"/>
    <property type="match status" value="1"/>
</dbReference>
<gene>
    <name evidence="3" type="ORF">UFOPK3164_00427</name>
    <name evidence="4" type="ORF">UFOPK3427_00459</name>
    <name evidence="5" type="ORF">UFOPK4112_00690</name>
</gene>
<dbReference type="GO" id="GO:0046076">
    <property type="term" value="P:dTTP catabolic process"/>
    <property type="evidence" value="ECO:0007669"/>
    <property type="project" value="TreeGrafter"/>
</dbReference>
<dbReference type="GO" id="GO:0046081">
    <property type="term" value="P:dUTP catabolic process"/>
    <property type="evidence" value="ECO:0007669"/>
    <property type="project" value="TreeGrafter"/>
</dbReference>
<dbReference type="InterPro" id="IPR011551">
    <property type="entry name" value="NTP_PyrPHydrolase_MazG"/>
</dbReference>
<dbReference type="GO" id="GO:0008168">
    <property type="term" value="F:methyltransferase activity"/>
    <property type="evidence" value="ECO:0007669"/>
    <property type="project" value="InterPro"/>
</dbReference>
<dbReference type="EMBL" id="CAFBPM010000005">
    <property type="protein sequence ID" value="CAB5017325.1"/>
    <property type="molecule type" value="Genomic_DNA"/>
</dbReference>
<dbReference type="PANTHER" id="PTHR30522">
    <property type="entry name" value="NUCLEOSIDE TRIPHOSPHATE PYROPHOSPHOHYDROLASE"/>
    <property type="match status" value="1"/>
</dbReference>
<feature type="domain" description="Tetrapyrrole methylase" evidence="1">
    <location>
        <begin position="5"/>
        <end position="202"/>
    </location>
</feature>
<accession>A0A6J7D5L2</accession>
<evidence type="ECO:0000259" key="2">
    <source>
        <dbReference type="Pfam" id="PF03819"/>
    </source>
</evidence>
<proteinExistence type="predicted"/>
<dbReference type="InterPro" id="IPR004518">
    <property type="entry name" value="MazG-like_dom"/>
</dbReference>
<dbReference type="CDD" id="cd11528">
    <property type="entry name" value="NTP-PPase_MazG_Nterm"/>
    <property type="match status" value="1"/>
</dbReference>
<dbReference type="EMBL" id="CAFBLT010000001">
    <property type="protein sequence ID" value="CAB4865451.1"/>
    <property type="molecule type" value="Genomic_DNA"/>
</dbReference>
<organism evidence="4">
    <name type="scientific">freshwater metagenome</name>
    <dbReference type="NCBI Taxonomy" id="449393"/>
    <lineage>
        <taxon>unclassified sequences</taxon>
        <taxon>metagenomes</taxon>
        <taxon>ecological metagenomes</taxon>
    </lineage>
</organism>
<dbReference type="InterPro" id="IPR035996">
    <property type="entry name" value="4pyrrol_Methylase_sf"/>
</dbReference>
<dbReference type="EMBL" id="CAFABE010000012">
    <property type="protein sequence ID" value="CAB4821179.1"/>
    <property type="molecule type" value="Genomic_DNA"/>
</dbReference>
<dbReference type="SUPFAM" id="SSF101386">
    <property type="entry name" value="all-alpha NTP pyrophosphatases"/>
    <property type="match status" value="1"/>
</dbReference>
<dbReference type="GO" id="GO:0046047">
    <property type="term" value="P:TTP catabolic process"/>
    <property type="evidence" value="ECO:0007669"/>
    <property type="project" value="TreeGrafter"/>
</dbReference>
<sequence>MTRPRVIVVGLGPAGSELLSGVTISLLREASQSVLRTSVHPAAQEFPSIESFDHLYERSGDFEQLYVAIVDELISRAKKHGEVVYGVPGSPLVAERTVELLRERVDIDLIVHPALSFLDLAWERLGVDPMGEQVHFVDGSRVGERLRGPGPLLITQCYSPSILSLVKLAVDADFQEGPLEVVILHHLGLDDEVVRRVAIDQLDHFRDVDHLTSVYVPVLRTVGSAAEDLVDLMARLRRDCPWDQRQTHDSLLRHLLEEAYEALEALEELSDAHDGEARDNAYEDVLEELGDVVFQVVFHAHLAAEEGEFDLTAVFDGVREKLTVRHPHVFGDVSLTTADDVASRWEDNKKQEKGRDSVTEGIPSALPAMARYVKLRRKATAIGLEGPSTDELVTSLREVLDELGTEPSSVSDDAESRRTGQDVDLIASMLASIVELAQLRGIDPESALRQRSERLKENIVDSEQKSR</sequence>
<dbReference type="NCBIfam" id="TIGR00444">
    <property type="entry name" value="mazG"/>
    <property type="match status" value="1"/>
</dbReference>
<dbReference type="SUPFAM" id="SSF53790">
    <property type="entry name" value="Tetrapyrrole methylase"/>
    <property type="match status" value="1"/>
</dbReference>
<dbReference type="GO" id="GO:0046052">
    <property type="term" value="P:UTP catabolic process"/>
    <property type="evidence" value="ECO:0007669"/>
    <property type="project" value="TreeGrafter"/>
</dbReference>
<evidence type="ECO:0000259" key="1">
    <source>
        <dbReference type="Pfam" id="PF00590"/>
    </source>
</evidence>
<protein>
    <submittedName>
        <fullName evidence="4">Unannotated protein</fullName>
    </submittedName>
</protein>
<dbReference type="PANTHER" id="PTHR30522:SF0">
    <property type="entry name" value="NUCLEOSIDE TRIPHOSPHATE PYROPHOSPHOHYDROLASE"/>
    <property type="match status" value="1"/>
</dbReference>
<dbReference type="GO" id="GO:0047429">
    <property type="term" value="F:nucleoside triphosphate diphosphatase activity"/>
    <property type="evidence" value="ECO:0007669"/>
    <property type="project" value="TreeGrafter"/>
</dbReference>
<dbReference type="AlphaFoldDB" id="A0A6J7D5L2"/>
<dbReference type="Pfam" id="PF03819">
    <property type="entry name" value="MazG"/>
    <property type="match status" value="1"/>
</dbReference>
<dbReference type="InterPro" id="IPR014777">
    <property type="entry name" value="4pyrrole_Mease_sub1"/>
</dbReference>
<dbReference type="InterPro" id="IPR000878">
    <property type="entry name" value="4pyrrol_Mease"/>
</dbReference>
<dbReference type="GO" id="GO:0046061">
    <property type="term" value="P:dATP catabolic process"/>
    <property type="evidence" value="ECO:0007669"/>
    <property type="project" value="TreeGrafter"/>
</dbReference>